<dbReference type="AlphaFoldDB" id="X1RA52"/>
<comment type="caution">
    <text evidence="1">The sequence shown here is derived from an EMBL/GenBank/DDBJ whole genome shotgun (WGS) entry which is preliminary data.</text>
</comment>
<protein>
    <submittedName>
        <fullName evidence="1">Uncharacterized protein</fullName>
    </submittedName>
</protein>
<reference evidence="1" key="1">
    <citation type="journal article" date="2014" name="Front. Microbiol.">
        <title>High frequency of phylogenetically diverse reductive dehalogenase-homologous genes in deep subseafloor sedimentary metagenomes.</title>
        <authorList>
            <person name="Kawai M."/>
            <person name="Futagami T."/>
            <person name="Toyoda A."/>
            <person name="Takaki Y."/>
            <person name="Nishi S."/>
            <person name="Hori S."/>
            <person name="Arai W."/>
            <person name="Tsubouchi T."/>
            <person name="Morono Y."/>
            <person name="Uchiyama I."/>
            <person name="Ito T."/>
            <person name="Fujiyama A."/>
            <person name="Inagaki F."/>
            <person name="Takami H."/>
        </authorList>
    </citation>
    <scope>NUCLEOTIDE SEQUENCE</scope>
    <source>
        <strain evidence="1">Expedition CK06-06</strain>
    </source>
</reference>
<organism evidence="1">
    <name type="scientific">marine sediment metagenome</name>
    <dbReference type="NCBI Taxonomy" id="412755"/>
    <lineage>
        <taxon>unclassified sequences</taxon>
        <taxon>metagenomes</taxon>
        <taxon>ecological metagenomes</taxon>
    </lineage>
</organism>
<accession>X1RA52</accession>
<evidence type="ECO:0000313" key="1">
    <source>
        <dbReference type="EMBL" id="GAI77637.1"/>
    </source>
</evidence>
<proteinExistence type="predicted"/>
<name>X1RA52_9ZZZZ</name>
<sequence>MSEENYWNRRFAIRDRVGPLRFHLKKAEESIHAASRALAELEKFLKEAEG</sequence>
<gene>
    <name evidence="1" type="ORF">S12H4_18613</name>
</gene>
<dbReference type="EMBL" id="BARW01009214">
    <property type="protein sequence ID" value="GAI77637.1"/>
    <property type="molecule type" value="Genomic_DNA"/>
</dbReference>